<sequence length="457" mass="50826">MDKLPFPHALWVAANSTTSASAPSLTTTPNSNSSQDSRSSHQKHSDNAHVLFNDPFTGVPSTPPDVNRLLFLLSCEYRPSCLSIPASLFLLYFCAPPWKEHRREFKKQIPQGQRAFQLSCPGNQKLATYLRLYTEWLFSGGAPPSLAKLHRHADGSTSVSFSPSVRACIYILRLYCQRGYPLGRACNQIISIFTEKATFEVSEESWRNVVVATEPAEIPCDVWANAFPTPALPESSLPPVSTGLDTIIQTEPFRGIASLLPSALSDVPEGWTLWTPVTVPLLQLHARRRIYKIQHERNLEYVTTAAAAPSHELDFYREGQAREPDRRKIRFFSPDVVAGAEEESDVESSPEQVDVIPNPRLELIQRLTKARQVEAPKTGRSRKSSTPAPTRAPTKPTRLRLIAPRRPSTPEQDAAFEEAMQSPTHDDESTKASVQPAPNASLEMNRARYFLVMAGSS</sequence>
<dbReference type="AlphaFoldDB" id="A0A074X143"/>
<feature type="region of interest" description="Disordered" evidence="1">
    <location>
        <begin position="340"/>
        <end position="359"/>
    </location>
</feature>
<dbReference type="EMBL" id="KL584702">
    <property type="protein sequence ID" value="KEQ77504.1"/>
    <property type="molecule type" value="Genomic_DNA"/>
</dbReference>
<organism evidence="2 3">
    <name type="scientific">Aureobasidium namibiae CBS 147.97</name>
    <dbReference type="NCBI Taxonomy" id="1043004"/>
    <lineage>
        <taxon>Eukaryota</taxon>
        <taxon>Fungi</taxon>
        <taxon>Dikarya</taxon>
        <taxon>Ascomycota</taxon>
        <taxon>Pezizomycotina</taxon>
        <taxon>Dothideomycetes</taxon>
        <taxon>Dothideomycetidae</taxon>
        <taxon>Dothideales</taxon>
        <taxon>Saccotheciaceae</taxon>
        <taxon>Aureobasidium</taxon>
    </lineage>
</organism>
<reference evidence="2 3" key="1">
    <citation type="journal article" date="2014" name="BMC Genomics">
        <title>Genome sequencing of four Aureobasidium pullulans varieties: biotechnological potential, stress tolerance, and description of new species.</title>
        <authorList>
            <person name="Gostin Ar C."/>
            <person name="Ohm R.A."/>
            <person name="Kogej T."/>
            <person name="Sonjak S."/>
            <person name="Turk M."/>
            <person name="Zajc J."/>
            <person name="Zalar P."/>
            <person name="Grube M."/>
            <person name="Sun H."/>
            <person name="Han J."/>
            <person name="Sharma A."/>
            <person name="Chiniquy J."/>
            <person name="Ngan C.Y."/>
            <person name="Lipzen A."/>
            <person name="Barry K."/>
            <person name="Grigoriev I.V."/>
            <person name="Gunde-Cimerman N."/>
        </authorList>
    </citation>
    <scope>NUCLEOTIDE SEQUENCE [LARGE SCALE GENOMIC DNA]</scope>
    <source>
        <strain evidence="2 3">CBS 147.97</strain>
    </source>
</reference>
<feature type="region of interest" description="Disordered" evidence="1">
    <location>
        <begin position="369"/>
        <end position="441"/>
    </location>
</feature>
<dbReference type="Proteomes" id="UP000027730">
    <property type="component" value="Unassembled WGS sequence"/>
</dbReference>
<accession>A0A074X143</accession>
<protein>
    <submittedName>
        <fullName evidence="2">Uncharacterized protein</fullName>
    </submittedName>
</protein>
<keyword evidence="3" id="KW-1185">Reference proteome</keyword>
<feature type="compositionally biased region" description="Low complexity" evidence="1">
    <location>
        <begin position="384"/>
        <end position="396"/>
    </location>
</feature>
<dbReference type="RefSeq" id="XP_013432353.1">
    <property type="nucleotide sequence ID" value="XM_013576899.1"/>
</dbReference>
<gene>
    <name evidence="2" type="ORF">M436DRAFT_77387</name>
</gene>
<dbReference type="HOGENOM" id="CLU_532053_0_0_1"/>
<proteinExistence type="predicted"/>
<evidence type="ECO:0000256" key="1">
    <source>
        <dbReference type="SAM" id="MobiDB-lite"/>
    </source>
</evidence>
<feature type="compositionally biased region" description="Low complexity" evidence="1">
    <location>
        <begin position="20"/>
        <end position="37"/>
    </location>
</feature>
<dbReference type="GeneID" id="25416027"/>
<name>A0A074X143_9PEZI</name>
<evidence type="ECO:0000313" key="2">
    <source>
        <dbReference type="EMBL" id="KEQ77504.1"/>
    </source>
</evidence>
<evidence type="ECO:0000313" key="3">
    <source>
        <dbReference type="Proteomes" id="UP000027730"/>
    </source>
</evidence>
<feature type="region of interest" description="Disordered" evidence="1">
    <location>
        <begin position="20"/>
        <end position="44"/>
    </location>
</feature>
<dbReference type="OrthoDB" id="3886662at2759"/>